<dbReference type="Gene3D" id="3.30.70.2390">
    <property type="match status" value="1"/>
</dbReference>
<feature type="compositionally biased region" description="Polar residues" evidence="2">
    <location>
        <begin position="429"/>
        <end position="448"/>
    </location>
</feature>
<dbReference type="Pfam" id="PF03816">
    <property type="entry name" value="LytR_cpsA_psr"/>
    <property type="match status" value="1"/>
</dbReference>
<evidence type="ECO:0000259" key="3">
    <source>
        <dbReference type="Pfam" id="PF03816"/>
    </source>
</evidence>
<organism evidence="5 6">
    <name type="scientific">Streptacidiphilus cavernicola</name>
    <dbReference type="NCBI Taxonomy" id="3342716"/>
    <lineage>
        <taxon>Bacteria</taxon>
        <taxon>Bacillati</taxon>
        <taxon>Actinomycetota</taxon>
        <taxon>Actinomycetes</taxon>
        <taxon>Kitasatosporales</taxon>
        <taxon>Streptomycetaceae</taxon>
        <taxon>Streptacidiphilus</taxon>
    </lineage>
</organism>
<feature type="compositionally biased region" description="Basic residues" evidence="2">
    <location>
        <begin position="25"/>
        <end position="37"/>
    </location>
</feature>
<reference evidence="5 6" key="1">
    <citation type="submission" date="2024-09" db="EMBL/GenBank/DDBJ databases">
        <authorList>
            <person name="Lee S.D."/>
        </authorList>
    </citation>
    <scope>NUCLEOTIDE SEQUENCE [LARGE SCALE GENOMIC DNA]</scope>
    <source>
        <strain evidence="5 6">N8-3</strain>
    </source>
</reference>
<dbReference type="NCBIfam" id="TIGR00350">
    <property type="entry name" value="lytR_cpsA_psr"/>
    <property type="match status" value="1"/>
</dbReference>
<sequence length="558" mass="56211">MTAREGRPGLPRRSRAGRQQAAGARSRKPRRARPLSRPKRIARVLALAVSALVLVTAGAGVLLYRHLSGNLHTASLSDGVGGSEKADAFGRTPIDLLVIGSDGRANAADCKLGGGCGSASSQPGANADVEMVVHISADRSNATVVSIPRDTMTQVPACGDSNGGGSTPGYYGMVNSALLYGPACQVATVHQLTGIPIDHFVELDFSGVVTMSDAVGGVPVCVSDNVYDTYSHLKLARGSHVLKGAAALEFLRSRHGFGDGGDLGRTYAQHLYLSALIRKLKSAGTLTDPAALYSLADAATKAMTVDTGLGSVAKLIGLATDVSKVEPKRITFTTMQTEVDPDNSNRLVIAPSAQGLFDSVRNDRPLTTADGGPVSASTTAATGATGATSAPATGSSADLARIAVRVRNGSGITGRASTVAAALVARGLGSQSTDSTGNAPSRSAGTTLSYGPGDAVAARAVASAVGLPASHLRQGGEAGITLVIGTDWPGGGSYPGGGSGSSSDARTALTGAHVQTADQAAVCAPVSQYKTVEINGTAMTPGQAYAYATAHGQPDSAP</sequence>
<keyword evidence="6" id="KW-1185">Reference proteome</keyword>
<proteinExistence type="inferred from homology"/>
<name>A0ABV6VN11_9ACTN</name>
<feature type="domain" description="LytR/CpsA/Psr regulator C-terminal" evidence="4">
    <location>
        <begin position="402"/>
        <end position="488"/>
    </location>
</feature>
<gene>
    <name evidence="5" type="ORF">ACEZDE_00255</name>
</gene>
<comment type="caution">
    <text evidence="5">The sequence shown here is derived from an EMBL/GenBank/DDBJ whole genome shotgun (WGS) entry which is preliminary data.</text>
</comment>
<feature type="region of interest" description="Disordered" evidence="2">
    <location>
        <begin position="359"/>
        <end position="393"/>
    </location>
</feature>
<feature type="compositionally biased region" description="Low complexity" evidence="2">
    <location>
        <begin position="371"/>
        <end position="393"/>
    </location>
</feature>
<dbReference type="RefSeq" id="WP_380530193.1">
    <property type="nucleotide sequence ID" value="NZ_JBHFAB010000001.1"/>
</dbReference>
<feature type="region of interest" description="Disordered" evidence="2">
    <location>
        <begin position="1"/>
        <end position="37"/>
    </location>
</feature>
<evidence type="ECO:0000256" key="1">
    <source>
        <dbReference type="ARBA" id="ARBA00006068"/>
    </source>
</evidence>
<dbReference type="PANTHER" id="PTHR33392">
    <property type="entry name" value="POLYISOPRENYL-TEICHOIC ACID--PEPTIDOGLYCAN TEICHOIC ACID TRANSFERASE TAGU"/>
    <property type="match status" value="1"/>
</dbReference>
<dbReference type="Proteomes" id="UP001592531">
    <property type="component" value="Unassembled WGS sequence"/>
</dbReference>
<comment type="similarity">
    <text evidence="1">Belongs to the LytR/CpsA/Psr (LCP) family.</text>
</comment>
<dbReference type="Pfam" id="PF13399">
    <property type="entry name" value="LytR_C"/>
    <property type="match status" value="1"/>
</dbReference>
<dbReference type="EMBL" id="JBHFAB010000001">
    <property type="protein sequence ID" value="MFC1415083.1"/>
    <property type="molecule type" value="Genomic_DNA"/>
</dbReference>
<accession>A0ABV6VN11</accession>
<evidence type="ECO:0000256" key="2">
    <source>
        <dbReference type="SAM" id="MobiDB-lite"/>
    </source>
</evidence>
<feature type="domain" description="Cell envelope-related transcriptional attenuator" evidence="3">
    <location>
        <begin position="126"/>
        <end position="281"/>
    </location>
</feature>
<dbReference type="InterPro" id="IPR050922">
    <property type="entry name" value="LytR/CpsA/Psr_CW_biosynth"/>
</dbReference>
<dbReference type="InterPro" id="IPR027381">
    <property type="entry name" value="LytR/CpsA/Psr_C"/>
</dbReference>
<dbReference type="PANTHER" id="PTHR33392:SF6">
    <property type="entry name" value="POLYISOPRENYL-TEICHOIC ACID--PEPTIDOGLYCAN TEICHOIC ACID TRANSFERASE TAGU"/>
    <property type="match status" value="1"/>
</dbReference>
<evidence type="ECO:0000313" key="6">
    <source>
        <dbReference type="Proteomes" id="UP001592531"/>
    </source>
</evidence>
<protein>
    <submittedName>
        <fullName evidence="5">LCP family protein</fullName>
    </submittedName>
</protein>
<evidence type="ECO:0000313" key="5">
    <source>
        <dbReference type="EMBL" id="MFC1415083.1"/>
    </source>
</evidence>
<evidence type="ECO:0000259" key="4">
    <source>
        <dbReference type="Pfam" id="PF13399"/>
    </source>
</evidence>
<dbReference type="Gene3D" id="3.40.630.190">
    <property type="entry name" value="LCP protein"/>
    <property type="match status" value="1"/>
</dbReference>
<dbReference type="InterPro" id="IPR004474">
    <property type="entry name" value="LytR_CpsA_psr"/>
</dbReference>
<feature type="region of interest" description="Disordered" evidence="2">
    <location>
        <begin position="428"/>
        <end position="448"/>
    </location>
</feature>